<comment type="subcellular location">
    <subcellularLocation>
        <location evidence="1">Mitochondrion</location>
    </subcellularLocation>
</comment>
<dbReference type="Gene3D" id="3.40.50.720">
    <property type="entry name" value="NAD(P)-binding Rossmann-like Domain"/>
    <property type="match status" value="1"/>
</dbReference>
<evidence type="ECO:0000259" key="8">
    <source>
        <dbReference type="Pfam" id="PF23431"/>
    </source>
</evidence>
<organism evidence="10 11">
    <name type="scientific">Polypterus senegalus</name>
    <name type="common">Senegal bichir</name>
    <dbReference type="NCBI Taxonomy" id="55291"/>
    <lineage>
        <taxon>Eukaryota</taxon>
        <taxon>Metazoa</taxon>
        <taxon>Chordata</taxon>
        <taxon>Craniata</taxon>
        <taxon>Vertebrata</taxon>
        <taxon>Euteleostomi</taxon>
        <taxon>Actinopterygii</taxon>
        <taxon>Polypteriformes</taxon>
        <taxon>Polypteridae</taxon>
        <taxon>Polypterus</taxon>
    </lineage>
</organism>
<dbReference type="InterPro" id="IPR055391">
    <property type="entry name" value="BROMI_N"/>
</dbReference>
<dbReference type="GO" id="GO:0005739">
    <property type="term" value="C:mitochondrion"/>
    <property type="evidence" value="ECO:0007669"/>
    <property type="project" value="UniProtKB-SubCell"/>
</dbReference>
<dbReference type="CDD" id="cd05356">
    <property type="entry name" value="17beta-HSD1_like_SDR_c"/>
    <property type="match status" value="1"/>
</dbReference>
<comment type="similarity">
    <text evidence="5">Belongs to the short-chain dehydrogenases/reductases (SDR) family. 17-beta-HSD 3 subfamily.</text>
</comment>
<dbReference type="PANTHER" id="PTHR44889:SF1">
    <property type="entry name" value="INACTIVE HYDROXYSTEROID DEHYDROGENASE-LIKE PROTEIN 1"/>
    <property type="match status" value="1"/>
</dbReference>
<dbReference type="InterPro" id="IPR055392">
    <property type="entry name" value="BROMI_C"/>
</dbReference>
<dbReference type="Pfam" id="PF23431">
    <property type="entry name" value="BROMI_N"/>
    <property type="match status" value="1"/>
</dbReference>
<gene>
    <name evidence="10" type="primary">Tbc1d32</name>
    <name evidence="10" type="ORF">GTO96_0014827</name>
</gene>
<feature type="region of interest" description="Disordered" evidence="6">
    <location>
        <begin position="437"/>
        <end position="459"/>
    </location>
</feature>
<name>A0A8X7XHF8_POLSE</name>
<dbReference type="InterPro" id="IPR032735">
    <property type="entry name" value="BROMI_M"/>
</dbReference>
<protein>
    <submittedName>
        <fullName evidence="10">BROMI protein</fullName>
    </submittedName>
</protein>
<keyword evidence="3" id="KW-0560">Oxidoreductase</keyword>
<dbReference type="PROSITE" id="PS00061">
    <property type="entry name" value="ADH_SHORT"/>
    <property type="match status" value="1"/>
</dbReference>
<feature type="compositionally biased region" description="Basic and acidic residues" evidence="6">
    <location>
        <begin position="437"/>
        <end position="451"/>
    </location>
</feature>
<evidence type="ECO:0000259" key="7">
    <source>
        <dbReference type="Pfam" id="PF14961"/>
    </source>
</evidence>
<dbReference type="FunFam" id="3.40.50.720:FF:000137">
    <property type="entry name" value="Hydroxysteroid (17-beta) dehydrogenase 3"/>
    <property type="match status" value="1"/>
</dbReference>
<dbReference type="Pfam" id="PF14961">
    <property type="entry name" value="BROMI"/>
    <property type="match status" value="2"/>
</dbReference>
<dbReference type="EMBL" id="JAATIS010000485">
    <property type="protein sequence ID" value="KAG2468293.1"/>
    <property type="molecule type" value="Genomic_DNA"/>
</dbReference>
<evidence type="ECO:0000256" key="4">
    <source>
        <dbReference type="ARBA" id="ARBA00023128"/>
    </source>
</evidence>
<dbReference type="InterPro" id="IPR036291">
    <property type="entry name" value="NAD(P)-bd_dom_sf"/>
</dbReference>
<comment type="caution">
    <text evidence="10">The sequence shown here is derived from an EMBL/GenBank/DDBJ whole genome shotgun (WGS) entry which is preliminary data.</text>
</comment>
<dbReference type="InterPro" id="IPR052149">
    <property type="entry name" value="17-beta-HSD3-like"/>
</dbReference>
<accession>A0A8X7XHF8</accession>
<evidence type="ECO:0000256" key="3">
    <source>
        <dbReference type="ARBA" id="ARBA00023002"/>
    </source>
</evidence>
<evidence type="ECO:0000256" key="5">
    <source>
        <dbReference type="ARBA" id="ARBA00038261"/>
    </source>
</evidence>
<dbReference type="PRINTS" id="PR00080">
    <property type="entry name" value="SDRFAMILY"/>
</dbReference>
<keyword evidence="4" id="KW-0496">Mitochondrion</keyword>
<evidence type="ECO:0000256" key="6">
    <source>
        <dbReference type="SAM" id="MobiDB-lite"/>
    </source>
</evidence>
<evidence type="ECO:0000256" key="1">
    <source>
        <dbReference type="ARBA" id="ARBA00004173"/>
    </source>
</evidence>
<dbReference type="PRINTS" id="PR00081">
    <property type="entry name" value="GDHRDH"/>
</dbReference>
<feature type="domain" description="BROMI middle region" evidence="7">
    <location>
        <begin position="531"/>
        <end position="630"/>
    </location>
</feature>
<dbReference type="AlphaFoldDB" id="A0A8X7XHF8"/>
<dbReference type="Pfam" id="PF00106">
    <property type="entry name" value="adh_short"/>
    <property type="match status" value="1"/>
</dbReference>
<dbReference type="PANTHER" id="PTHR44889">
    <property type="entry name" value="INACTIVE HYDROXYSTEROID DEHYDROGENASE-LIKE PROTEIN 1"/>
    <property type="match status" value="1"/>
</dbReference>
<feature type="non-terminal residue" evidence="10">
    <location>
        <position position="1"/>
    </location>
</feature>
<evidence type="ECO:0000313" key="11">
    <source>
        <dbReference type="Proteomes" id="UP000886611"/>
    </source>
</evidence>
<keyword evidence="2" id="KW-0521">NADP</keyword>
<dbReference type="Proteomes" id="UP000886611">
    <property type="component" value="Unassembled WGS sequence"/>
</dbReference>
<feature type="domain" description="BROMI middle region" evidence="7">
    <location>
        <begin position="631"/>
        <end position="1014"/>
    </location>
</feature>
<evidence type="ECO:0000256" key="2">
    <source>
        <dbReference type="ARBA" id="ARBA00022857"/>
    </source>
</evidence>
<dbReference type="GO" id="GO:0016491">
    <property type="term" value="F:oxidoreductase activity"/>
    <property type="evidence" value="ECO:0007669"/>
    <property type="project" value="UniProtKB-KW"/>
</dbReference>
<keyword evidence="11" id="KW-1185">Reference proteome</keyword>
<reference evidence="10 11" key="1">
    <citation type="journal article" date="2021" name="Cell">
        <title>Tracing the genetic footprints of vertebrate landing in non-teleost ray-finned fishes.</title>
        <authorList>
            <person name="Bi X."/>
            <person name="Wang K."/>
            <person name="Yang L."/>
            <person name="Pan H."/>
            <person name="Jiang H."/>
            <person name="Wei Q."/>
            <person name="Fang M."/>
            <person name="Yu H."/>
            <person name="Zhu C."/>
            <person name="Cai Y."/>
            <person name="He Y."/>
            <person name="Gan X."/>
            <person name="Zeng H."/>
            <person name="Yu D."/>
            <person name="Zhu Y."/>
            <person name="Jiang H."/>
            <person name="Qiu Q."/>
            <person name="Yang H."/>
            <person name="Zhang Y.E."/>
            <person name="Wang W."/>
            <person name="Zhu M."/>
            <person name="He S."/>
            <person name="Zhang G."/>
        </authorList>
    </citation>
    <scope>NUCLEOTIDE SEQUENCE [LARGE SCALE GENOMIC DNA]</scope>
    <source>
        <strain evidence="10">Bchr_013</strain>
    </source>
</reference>
<feature type="non-terminal residue" evidence="10">
    <location>
        <position position="1265"/>
    </location>
</feature>
<dbReference type="SUPFAM" id="SSF51735">
    <property type="entry name" value="NAD(P)-binding Rossmann-fold domains"/>
    <property type="match status" value="1"/>
</dbReference>
<proteinExistence type="inferred from homology"/>
<sequence>MAAVDSFYLLYREIVRSCNCYVETLALVGAFYTASKAVGVARDCYNLVRLHFIPRLISRPNLVSQYGRWAVVSGGTEAIGKAYAAELAKRGLNIILIGQDRSKLEDTAKTIAETYGVETTIIEADFSQGKEVCKPIKQAVTSKEIGILVNDIGVSYERPHYFTELSEVRLWDIINRNITAASLMVHLVLPGMVERKKGAIVNISSGCCCKPTPRMAAYSASKAYLDHFSRALHYEYASKGIFVQSLVPFSIGTESSDCVGLMNVSSWLAPSPRVYAQHAVSTLGISHRTTGYWPHSIQVRMSQFTSDDEAELQSLLRQLLKSVKERIASAPSVECAEEILLHLEETDDNFHNYEFVRYLRRYIDNALGSVIEGETELCSNIEGQIVSSGQDTLVQAVTRQTRESIEYKTMIQSLKNTMMIVVESLINKFEEDLMRKEEMHRKSQSEHHSSHYTDNCSDSDSSFNQSYTFIKQEQLQIITEKLDPSQNREVRWEALQTLCSAPSSDVLNCESWGSLRKNLSAALADSDSAMSVRLLNEFQKEVSSFWIRHPEKYMEEIIESTLSLLSVTHEQSLRARGSEKTLELVHFQALLDIKATWFKKWMIVAALQQCTDYLETCKSKADDNSFVGNITHESVSLTDLIVMLIQIMYVQPKSAFSGLSHTVSLVMEVLRSLCDQKECAVECLHATTVVEALISPIASLLFRKQLPLNCVDSTLTHIADILARIATTDRGLLLFLYDENVISADGKSMSAAHVIVQFTQKLLIEDVPALSECETLSAIKGAFIFVCRQMYNTCEGLEVLKPYGLHNCIAEAWKKESFLSERVPTPLPGTVGYTTTQDLQNNMIWEETLLDNLLNFAATPKGLLLLQQTGAINECVSYMFSRFTKKLQVSRCEKFGYGVMVTQVAAIAPGVVALQSSGFVKAIVLELWSVLECGRDDVRIAYPKSTPMDPIDRSCQKSFLALVNLLSSYHAVYELIGKQPLPNKPEYPLREMPTSIIDVIDRLIVMNSEAKMHSLFNFEQSHTLGLRLLNILCCNLDTLLLLESLYSISEIMLNAQKENVAESSEKEGLFIIDGLSVERNHILVRMNVVGGSSERFLPPRTLREGSDPYPWPMFSSYPVPKCYIKEMPKKTLKQVLADLLERFVMNLSSNASECFFTSTDYKVHSIPIPSLQSIRLQSYSGFVSFLPAEAPQWSEAAPLIQVLGVFQMAHHYYLESLPGALEVLYRALQLPLAAPIELNRAATNSSSQQALQESVVPQPPRRAAL</sequence>
<evidence type="ECO:0000259" key="9">
    <source>
        <dbReference type="Pfam" id="PF23440"/>
    </source>
</evidence>
<dbReference type="InterPro" id="IPR002347">
    <property type="entry name" value="SDR_fam"/>
</dbReference>
<dbReference type="InterPro" id="IPR020904">
    <property type="entry name" value="Sc_DH/Rdtase_CS"/>
</dbReference>
<feature type="domain" description="BROMI N-terminal" evidence="8">
    <location>
        <begin position="312"/>
        <end position="438"/>
    </location>
</feature>
<feature type="domain" description="BROMI C-terminal Rab TBC-like" evidence="9">
    <location>
        <begin position="1032"/>
        <end position="1131"/>
    </location>
</feature>
<evidence type="ECO:0000313" key="10">
    <source>
        <dbReference type="EMBL" id="KAG2468293.1"/>
    </source>
</evidence>
<dbReference type="Pfam" id="PF23440">
    <property type="entry name" value="BROMI_C"/>
    <property type="match status" value="1"/>
</dbReference>